<gene>
    <name evidence="2" type="ORF">AIOL_004780</name>
</gene>
<dbReference type="Proteomes" id="UP000037178">
    <property type="component" value="Unassembled WGS sequence"/>
</dbReference>
<reference evidence="2 3" key="1">
    <citation type="submission" date="2015-06" db="EMBL/GenBank/DDBJ databases">
        <title>Draft genome sequence of an Alphaproteobacteria species associated to the Mediterranean sponge Oscarella lobularis.</title>
        <authorList>
            <person name="Jourda C."/>
            <person name="Santini S."/>
            <person name="Claverie J.-M."/>
        </authorList>
    </citation>
    <scope>NUCLEOTIDE SEQUENCE [LARGE SCALE GENOMIC DNA]</scope>
    <source>
        <strain evidence="2">IGS</strain>
    </source>
</reference>
<feature type="signal peptide" evidence="1">
    <location>
        <begin position="1"/>
        <end position="17"/>
    </location>
</feature>
<organism evidence="2 3">
    <name type="scientific">Candidatus Rhodobacter oscarellae</name>
    <dbReference type="NCBI Taxonomy" id="1675527"/>
    <lineage>
        <taxon>Bacteria</taxon>
        <taxon>Pseudomonadati</taxon>
        <taxon>Pseudomonadota</taxon>
        <taxon>Alphaproteobacteria</taxon>
        <taxon>Rhodobacterales</taxon>
        <taxon>Rhodobacter group</taxon>
        <taxon>Rhodobacter</taxon>
    </lineage>
</organism>
<accession>A0A0J9EAZ2</accession>
<dbReference type="AlphaFoldDB" id="A0A0J9EAZ2"/>
<sequence length="166" mass="18828">MRYVVLIFLVAATAASSAPRGPTHLLELPVHLAQSTTKAQIKSLRKDINETQKKRAEFLQGEFNINPKDDDLVTMEALYVETLAALYALDDQNDKETQKQRDRLNKLLATQRKKLRNIFEDLAKKGAETAPRSEVAVVSLARFEDYEFLLVRLAALFKALRDLQAK</sequence>
<dbReference type="RefSeq" id="WP_049645218.1">
    <property type="nucleotide sequence ID" value="NZ_LFTY01000002.1"/>
</dbReference>
<dbReference type="EMBL" id="LFTY01000002">
    <property type="protein sequence ID" value="KMW59796.1"/>
    <property type="molecule type" value="Genomic_DNA"/>
</dbReference>
<evidence type="ECO:0000256" key="1">
    <source>
        <dbReference type="SAM" id="SignalP"/>
    </source>
</evidence>
<evidence type="ECO:0000313" key="3">
    <source>
        <dbReference type="Proteomes" id="UP000037178"/>
    </source>
</evidence>
<evidence type="ECO:0000313" key="2">
    <source>
        <dbReference type="EMBL" id="KMW59796.1"/>
    </source>
</evidence>
<keyword evidence="3" id="KW-1185">Reference proteome</keyword>
<dbReference type="PATRIC" id="fig|1675527.3.peg.5017"/>
<protein>
    <submittedName>
        <fullName evidence="2">Uncharacterized protein</fullName>
    </submittedName>
</protein>
<proteinExistence type="predicted"/>
<name>A0A0J9EAZ2_9RHOB</name>
<comment type="caution">
    <text evidence="2">The sequence shown here is derived from an EMBL/GenBank/DDBJ whole genome shotgun (WGS) entry which is preliminary data.</text>
</comment>
<keyword evidence="1" id="KW-0732">Signal</keyword>
<feature type="chain" id="PRO_5005318117" evidence="1">
    <location>
        <begin position="18"/>
        <end position="166"/>
    </location>
</feature>